<dbReference type="InterPro" id="IPR036457">
    <property type="entry name" value="PPM-type-like_dom_sf"/>
</dbReference>
<dbReference type="Gene3D" id="6.10.250.690">
    <property type="match status" value="1"/>
</dbReference>
<feature type="domain" description="Response regulatory" evidence="3">
    <location>
        <begin position="9"/>
        <end position="122"/>
    </location>
</feature>
<gene>
    <name evidence="4" type="ORF">ACETWP_10585</name>
</gene>
<dbReference type="Proteomes" id="UP001575652">
    <property type="component" value="Unassembled WGS sequence"/>
</dbReference>
<proteinExistence type="predicted"/>
<protein>
    <submittedName>
        <fullName evidence="4">SpoIIE family protein phosphatase</fullName>
    </submittedName>
</protein>
<dbReference type="PANTHER" id="PTHR43156:SF2">
    <property type="entry name" value="STAGE II SPORULATION PROTEIN E"/>
    <property type="match status" value="1"/>
</dbReference>
<keyword evidence="1" id="KW-0378">Hydrolase</keyword>
<dbReference type="SMART" id="SM00331">
    <property type="entry name" value="PP2C_SIG"/>
    <property type="match status" value="1"/>
</dbReference>
<reference evidence="4 5" key="1">
    <citation type="submission" date="2024-09" db="EMBL/GenBank/DDBJ databases">
        <authorList>
            <person name="Salinas-Garcia M.A."/>
            <person name="Prieme A."/>
        </authorList>
    </citation>
    <scope>NUCLEOTIDE SEQUENCE [LARGE SCALE GENOMIC DNA]</scope>
    <source>
        <strain evidence="4 5">DSM 21081</strain>
    </source>
</reference>
<keyword evidence="5" id="KW-1185">Reference proteome</keyword>
<dbReference type="PANTHER" id="PTHR43156">
    <property type="entry name" value="STAGE II SPORULATION PROTEIN E-RELATED"/>
    <property type="match status" value="1"/>
</dbReference>
<dbReference type="InterPro" id="IPR001789">
    <property type="entry name" value="Sig_transdc_resp-reg_receiver"/>
</dbReference>
<comment type="caution">
    <text evidence="4">The sequence shown here is derived from an EMBL/GenBank/DDBJ whole genome shotgun (WGS) entry which is preliminary data.</text>
</comment>
<evidence type="ECO:0000313" key="5">
    <source>
        <dbReference type="Proteomes" id="UP001575652"/>
    </source>
</evidence>
<dbReference type="InterPro" id="IPR052016">
    <property type="entry name" value="Bact_Sigma-Reg"/>
</dbReference>
<dbReference type="SUPFAM" id="SSF52172">
    <property type="entry name" value="CheY-like"/>
    <property type="match status" value="1"/>
</dbReference>
<dbReference type="PROSITE" id="PS50110">
    <property type="entry name" value="RESPONSE_REGULATORY"/>
    <property type="match status" value="1"/>
</dbReference>
<keyword evidence="2" id="KW-0597">Phosphoprotein</keyword>
<dbReference type="SUPFAM" id="SSF81606">
    <property type="entry name" value="PP2C-like"/>
    <property type="match status" value="1"/>
</dbReference>
<dbReference type="Pfam" id="PF07228">
    <property type="entry name" value="SpoIIE"/>
    <property type="match status" value="1"/>
</dbReference>
<dbReference type="InterPro" id="IPR011006">
    <property type="entry name" value="CheY-like_superfamily"/>
</dbReference>
<dbReference type="Pfam" id="PF00072">
    <property type="entry name" value="Response_reg"/>
    <property type="match status" value="1"/>
</dbReference>
<evidence type="ECO:0000259" key="3">
    <source>
        <dbReference type="PROSITE" id="PS50110"/>
    </source>
</evidence>
<evidence type="ECO:0000313" key="4">
    <source>
        <dbReference type="EMBL" id="MFB0835034.1"/>
    </source>
</evidence>
<dbReference type="Gene3D" id="3.60.40.10">
    <property type="entry name" value="PPM-type phosphatase domain"/>
    <property type="match status" value="1"/>
</dbReference>
<dbReference type="SMART" id="SM00448">
    <property type="entry name" value="REC"/>
    <property type="match status" value="1"/>
</dbReference>
<evidence type="ECO:0000256" key="2">
    <source>
        <dbReference type="PROSITE-ProRule" id="PRU00169"/>
    </source>
</evidence>
<evidence type="ECO:0000256" key="1">
    <source>
        <dbReference type="ARBA" id="ARBA00022801"/>
    </source>
</evidence>
<organism evidence="4 5">
    <name type="scientific">Arthrobacter halodurans</name>
    <dbReference type="NCBI Taxonomy" id="516699"/>
    <lineage>
        <taxon>Bacteria</taxon>
        <taxon>Bacillati</taxon>
        <taxon>Actinomycetota</taxon>
        <taxon>Actinomycetes</taxon>
        <taxon>Micrococcales</taxon>
        <taxon>Micrococcaceae</taxon>
        <taxon>Arthrobacter</taxon>
    </lineage>
</organism>
<dbReference type="Gene3D" id="3.40.50.2300">
    <property type="match status" value="1"/>
</dbReference>
<dbReference type="InterPro" id="IPR001932">
    <property type="entry name" value="PPM-type_phosphatase-like_dom"/>
</dbReference>
<dbReference type="EMBL" id="JBHDLJ010000007">
    <property type="protein sequence ID" value="MFB0835034.1"/>
    <property type="molecule type" value="Genomic_DNA"/>
</dbReference>
<accession>A0ABV4UMZ9</accession>
<sequence>MPTDPLPRIALVVEDDDDIRGLLVQLLGMEGFAVTEASTGLAGIELARALSPELVTLDLNLPDLDGVEVCSELRRFSDAYIIMLTARVTETDKLTGLETGADDYISKPFSPRELRARIAALFRRPRRAPAAARTDEDELKRAEEVQRSLLPRAAVHLPGYDVGGAFQPCRNVGGDFYDWYPTGDRLNLTVADAMGKGMGAALVAATARATLRSCSGIESLGQAFASAGRILASDLEASGSFVTMFHARLDPLRHTLGYVDAGHGLALHVSADGTYRRLPGGGPPVGAWGGGGWSADEIAVAPGDRLAIVSDGLLDAFATLGEALDAAARVVAAAGNAQDAADALVELGRAGAVEDDVTAVVVRRLPALRLEAAA</sequence>
<feature type="modified residue" description="4-aspartylphosphate" evidence="2">
    <location>
        <position position="58"/>
    </location>
</feature>
<dbReference type="RefSeq" id="WP_373972204.1">
    <property type="nucleotide sequence ID" value="NZ_JBHDLJ010000007.1"/>
</dbReference>
<name>A0ABV4UMZ9_9MICC</name>